<name>A0A915DCT6_9BILA</name>
<keyword evidence="1" id="KW-1185">Reference proteome</keyword>
<evidence type="ECO:0000313" key="2">
    <source>
        <dbReference type="WBParaSite" id="jg18556"/>
    </source>
</evidence>
<evidence type="ECO:0000313" key="1">
    <source>
        <dbReference type="Proteomes" id="UP000887574"/>
    </source>
</evidence>
<dbReference type="AlphaFoldDB" id="A0A915DCT6"/>
<dbReference type="Proteomes" id="UP000887574">
    <property type="component" value="Unplaced"/>
</dbReference>
<sequence>MAEPVRHLIGASVNSSKDGFNGFSGDDCDQQLDFHHFLLDVARNSQLFFNYIFTFKYICDFSGQESASTWINSSFRSDQLAFMGTSSDFLFLPHLLVEIEYVPDFGLPSANCAADFWVFGQTAQQSVT</sequence>
<proteinExistence type="predicted"/>
<organism evidence="1 2">
    <name type="scientific">Ditylenchus dipsaci</name>
    <dbReference type="NCBI Taxonomy" id="166011"/>
    <lineage>
        <taxon>Eukaryota</taxon>
        <taxon>Metazoa</taxon>
        <taxon>Ecdysozoa</taxon>
        <taxon>Nematoda</taxon>
        <taxon>Chromadorea</taxon>
        <taxon>Rhabditida</taxon>
        <taxon>Tylenchina</taxon>
        <taxon>Tylenchomorpha</taxon>
        <taxon>Sphaerularioidea</taxon>
        <taxon>Anguinidae</taxon>
        <taxon>Anguininae</taxon>
        <taxon>Ditylenchus</taxon>
    </lineage>
</organism>
<dbReference type="WBParaSite" id="jg18556">
    <property type="protein sequence ID" value="jg18556"/>
    <property type="gene ID" value="jg18556"/>
</dbReference>
<accession>A0A915DCT6</accession>
<protein>
    <submittedName>
        <fullName evidence="2">Uncharacterized protein</fullName>
    </submittedName>
</protein>
<reference evidence="2" key="1">
    <citation type="submission" date="2022-11" db="UniProtKB">
        <authorList>
            <consortium name="WormBaseParasite"/>
        </authorList>
    </citation>
    <scope>IDENTIFICATION</scope>
</reference>